<comment type="caution">
    <text evidence="5">The sequence shown here is derived from an EMBL/GenBank/DDBJ whole genome shotgun (WGS) entry which is preliminary data.</text>
</comment>
<comment type="catalytic activity">
    <reaction evidence="4">
        <text>a 2-deoxystreptamine antibiotic + acetyl-CoA = an N(3)-acetyl-2-deoxystreptamine antibiotic + CoA + H(+)</text>
        <dbReference type="Rhea" id="RHEA:12665"/>
        <dbReference type="ChEBI" id="CHEBI:15378"/>
        <dbReference type="ChEBI" id="CHEBI:57287"/>
        <dbReference type="ChEBI" id="CHEBI:57288"/>
        <dbReference type="ChEBI" id="CHEBI:57921"/>
        <dbReference type="ChEBI" id="CHEBI:77452"/>
        <dbReference type="EC" id="2.3.1.81"/>
    </reaction>
</comment>
<dbReference type="InterPro" id="IPR028345">
    <property type="entry name" value="Antibiotic_NAT-like"/>
</dbReference>
<dbReference type="Proteomes" id="UP000634529">
    <property type="component" value="Unassembled WGS sequence"/>
</dbReference>
<evidence type="ECO:0000256" key="4">
    <source>
        <dbReference type="RuleBase" id="RU365031"/>
    </source>
</evidence>
<reference evidence="5 6" key="1">
    <citation type="submission" date="2020-09" db="EMBL/GenBank/DDBJ databases">
        <title>Paenibacillus sp. CAU 1523 isolated from sand of Haeundae Beach.</title>
        <authorList>
            <person name="Kim W."/>
        </authorList>
    </citation>
    <scope>NUCLEOTIDE SEQUENCE [LARGE SCALE GENOMIC DNA]</scope>
    <source>
        <strain evidence="5 6">CAU 1523</strain>
    </source>
</reference>
<keyword evidence="2 4" id="KW-0808">Transferase</keyword>
<evidence type="ECO:0000313" key="5">
    <source>
        <dbReference type="EMBL" id="MBD8498478.1"/>
    </source>
</evidence>
<dbReference type="SUPFAM" id="SSF110710">
    <property type="entry name" value="TTHA0583/YokD-like"/>
    <property type="match status" value="1"/>
</dbReference>
<dbReference type="RefSeq" id="WP_192024859.1">
    <property type="nucleotide sequence ID" value="NZ_JACYTN010000004.1"/>
</dbReference>
<dbReference type="EMBL" id="JACYTN010000004">
    <property type="protein sequence ID" value="MBD8498478.1"/>
    <property type="molecule type" value="Genomic_DNA"/>
</dbReference>
<organism evidence="5 6">
    <name type="scientific">Paenibacillus arenosi</name>
    <dbReference type="NCBI Taxonomy" id="2774142"/>
    <lineage>
        <taxon>Bacteria</taxon>
        <taxon>Bacillati</taxon>
        <taxon>Bacillota</taxon>
        <taxon>Bacilli</taxon>
        <taxon>Bacillales</taxon>
        <taxon>Paenibacillaceae</taxon>
        <taxon>Paenibacillus</taxon>
    </lineage>
</organism>
<keyword evidence="4" id="KW-0046">Antibiotic resistance</keyword>
<name>A0ABR9AWG9_9BACL</name>
<dbReference type="PANTHER" id="PTHR11104:SF0">
    <property type="entry name" value="SPBETA PROPHAGE-DERIVED AMINOGLYCOSIDE N(3')-ACETYLTRANSFERASE-LIKE PROTEIN YOKD"/>
    <property type="match status" value="1"/>
</dbReference>
<dbReference type="EC" id="2.3.1.-" evidence="4"/>
<sequence>MTQVQWITKDRILSDLKKLGVTEGMTVIAHSSLKSIGKVVGGSVSVVLALEEAVGKSGSLVMPTQTEQLCDPTVYGGGYSEEEVQIIRDGMPIFHPDLTPTSYMGFIPETFRKQNGVHRSAHPHVSFAAWGKHAAYITDIHQLNYALSEQSPLGKIYELDGYILLLGAPTDSNSSLHLAEYKQQNTFKKEVIWDVKIAVDGEEKWTTYQDINNSSDDFSLIFDDFNRDTNYVIEGKVGEATSYLVSMRAMVDYALNWMNNKRA</sequence>
<dbReference type="Pfam" id="PF02522">
    <property type="entry name" value="Antibiotic_NAT"/>
    <property type="match status" value="1"/>
</dbReference>
<dbReference type="InterPro" id="IPR003679">
    <property type="entry name" value="Amioglycoside_AcTrfase"/>
</dbReference>
<keyword evidence="6" id="KW-1185">Reference proteome</keyword>
<proteinExistence type="inferred from homology"/>
<keyword evidence="3 4" id="KW-0012">Acyltransferase</keyword>
<accession>A0ABR9AWG9</accession>
<evidence type="ECO:0000256" key="3">
    <source>
        <dbReference type="ARBA" id="ARBA00023315"/>
    </source>
</evidence>
<evidence type="ECO:0000256" key="2">
    <source>
        <dbReference type="ARBA" id="ARBA00022679"/>
    </source>
</evidence>
<dbReference type="PANTHER" id="PTHR11104">
    <property type="entry name" value="AMINOGLYCOSIDE N3-ACETYLTRANSFERASE"/>
    <property type="match status" value="1"/>
</dbReference>
<protein>
    <recommendedName>
        <fullName evidence="4">Aminoglycoside N(3)-acetyltransferase</fullName>
        <ecNumber evidence="4">2.3.1.-</ecNumber>
    </recommendedName>
</protein>
<evidence type="ECO:0000313" key="6">
    <source>
        <dbReference type="Proteomes" id="UP000634529"/>
    </source>
</evidence>
<evidence type="ECO:0000256" key="1">
    <source>
        <dbReference type="ARBA" id="ARBA00006383"/>
    </source>
</evidence>
<comment type="similarity">
    <text evidence="1 4">Belongs to the antibiotic N-acetyltransferase family.</text>
</comment>
<gene>
    <name evidence="5" type="ORF">IFO66_09140</name>
</gene>